<proteinExistence type="predicted"/>
<dbReference type="Proteomes" id="UP001145114">
    <property type="component" value="Unassembled WGS sequence"/>
</dbReference>
<evidence type="ECO:0000313" key="2">
    <source>
        <dbReference type="Proteomes" id="UP001145114"/>
    </source>
</evidence>
<organism evidence="1 2">
    <name type="scientific">Spiromyces aspiralis</name>
    <dbReference type="NCBI Taxonomy" id="68401"/>
    <lineage>
        <taxon>Eukaryota</taxon>
        <taxon>Fungi</taxon>
        <taxon>Fungi incertae sedis</taxon>
        <taxon>Zoopagomycota</taxon>
        <taxon>Kickxellomycotina</taxon>
        <taxon>Kickxellomycetes</taxon>
        <taxon>Kickxellales</taxon>
        <taxon>Kickxellaceae</taxon>
        <taxon>Spiromyces</taxon>
    </lineage>
</organism>
<accession>A0ACC1HXR6</accession>
<comment type="caution">
    <text evidence="1">The sequence shown here is derived from an EMBL/GenBank/DDBJ whole genome shotgun (WGS) entry which is preliminary data.</text>
</comment>
<gene>
    <name evidence="1" type="ORF">EV182_000838</name>
</gene>
<evidence type="ECO:0000313" key="1">
    <source>
        <dbReference type="EMBL" id="KAJ1680022.1"/>
    </source>
</evidence>
<dbReference type="EMBL" id="JAMZIH010000073">
    <property type="protein sequence ID" value="KAJ1680022.1"/>
    <property type="molecule type" value="Genomic_DNA"/>
</dbReference>
<sequence>MFRLSPPPKSQSGSNPRKDSGTAMLSCPSLSATSTIEHGMLDQLMLDKMEGDGSPYTLARSPSTLTLAVSRTSTSSRSSNSTKDLKAVNSNVDPMPPMDGGYGWVVVAACFVLECLVDGQRSAFGIYQDYYTNEQFKGRASQSSISMIGTISNGGLGLMSVLGGLCADRFGYRPTILTGVVISSLGFFLASFSTKVWQLILTQGLMTAVGGMLIIAPALSVPSQWFLKRRGVASGMVSSGAGVGSVVYSMATRVLINKLGVDWTLRVVSLVFLLVGVACALLIRTRRQPLLLCGETSSKGTNMRQILSNPLVYLFMLVYMLCNAAFYVPPYFLPQYAKFNGLSSDLGAGLLSLFGGGSAIGRVVSGFMADYLGAMPLMLGVVTLAGIDALAVWPVAKAAAWMVIFGLTFGLFSGSFYPLAAITAANSFGTAHLATVNGMLCSAGGAGSLTGSPVAGLLLDKSQHLPNPYLLLSIFSGSTIMVASCCVASIMIYTRCIHRH</sequence>
<name>A0ACC1HXR6_9FUNG</name>
<reference evidence="1" key="1">
    <citation type="submission" date="2022-06" db="EMBL/GenBank/DDBJ databases">
        <title>Phylogenomic reconstructions and comparative analyses of Kickxellomycotina fungi.</title>
        <authorList>
            <person name="Reynolds N.K."/>
            <person name="Stajich J.E."/>
            <person name="Barry K."/>
            <person name="Grigoriev I.V."/>
            <person name="Crous P."/>
            <person name="Smith M.E."/>
        </authorList>
    </citation>
    <scope>NUCLEOTIDE SEQUENCE</scope>
    <source>
        <strain evidence="1">RSA 2271</strain>
    </source>
</reference>
<keyword evidence="2" id="KW-1185">Reference proteome</keyword>
<protein>
    <submittedName>
        <fullName evidence="1">Uncharacterized protein</fullName>
    </submittedName>
</protein>